<protein>
    <recommendedName>
        <fullName evidence="4">Peptidase M3A/M3B catalytic domain-containing protein</fullName>
    </recommendedName>
</protein>
<dbReference type="Gene3D" id="1.10.1370.30">
    <property type="match status" value="1"/>
</dbReference>
<comment type="caution">
    <text evidence="2">The sequence shown here is derived from an EMBL/GenBank/DDBJ whole genome shotgun (WGS) entry which is preliminary data.</text>
</comment>
<dbReference type="SUPFAM" id="SSF55486">
    <property type="entry name" value="Metalloproteases ('zincins'), catalytic domain"/>
    <property type="match status" value="1"/>
</dbReference>
<keyword evidence="1" id="KW-0732">Signal</keyword>
<proteinExistence type="predicted"/>
<dbReference type="PROSITE" id="PS51257">
    <property type="entry name" value="PROKAR_LIPOPROTEIN"/>
    <property type="match status" value="1"/>
</dbReference>
<evidence type="ECO:0000313" key="3">
    <source>
        <dbReference type="Proteomes" id="UP000824238"/>
    </source>
</evidence>
<dbReference type="Proteomes" id="UP000824238">
    <property type="component" value="Unassembled WGS sequence"/>
</dbReference>
<feature type="signal peptide" evidence="1">
    <location>
        <begin position="1"/>
        <end position="23"/>
    </location>
</feature>
<reference evidence="2" key="1">
    <citation type="submission" date="2020-10" db="EMBL/GenBank/DDBJ databases">
        <authorList>
            <person name="Gilroy R."/>
        </authorList>
    </citation>
    <scope>NUCLEOTIDE SEQUENCE</scope>
    <source>
        <strain evidence="2">ChiGjej3B3-7149</strain>
    </source>
</reference>
<evidence type="ECO:0008006" key="4">
    <source>
        <dbReference type="Google" id="ProtNLM"/>
    </source>
</evidence>
<dbReference type="AlphaFoldDB" id="A0A9D1IZ51"/>
<evidence type="ECO:0000256" key="1">
    <source>
        <dbReference type="SAM" id="SignalP"/>
    </source>
</evidence>
<accession>A0A9D1IZ51</accession>
<reference evidence="2" key="2">
    <citation type="journal article" date="2021" name="PeerJ">
        <title>Extensive microbial diversity within the chicken gut microbiome revealed by metagenomics and culture.</title>
        <authorList>
            <person name="Gilroy R."/>
            <person name="Ravi A."/>
            <person name="Getino M."/>
            <person name="Pursley I."/>
            <person name="Horton D.L."/>
            <person name="Alikhan N.F."/>
            <person name="Baker D."/>
            <person name="Gharbi K."/>
            <person name="Hall N."/>
            <person name="Watson M."/>
            <person name="Adriaenssens E.M."/>
            <person name="Foster-Nyarko E."/>
            <person name="Jarju S."/>
            <person name="Secka A."/>
            <person name="Antonio M."/>
            <person name="Oren A."/>
            <person name="Chaudhuri R.R."/>
            <person name="La Ragione R."/>
            <person name="Hildebrand F."/>
            <person name="Pallen M.J."/>
        </authorList>
    </citation>
    <scope>NUCLEOTIDE SEQUENCE</scope>
    <source>
        <strain evidence="2">ChiGjej3B3-7149</strain>
    </source>
</reference>
<gene>
    <name evidence="2" type="ORF">IAD36_06430</name>
</gene>
<dbReference type="EMBL" id="DVHH01000157">
    <property type="protein sequence ID" value="HIR55206.1"/>
    <property type="molecule type" value="Genomic_DNA"/>
</dbReference>
<evidence type="ECO:0000313" key="2">
    <source>
        <dbReference type="EMBL" id="HIR55206.1"/>
    </source>
</evidence>
<feature type="chain" id="PRO_5038767283" description="Peptidase M3A/M3B catalytic domain-containing protein" evidence="1">
    <location>
        <begin position="24"/>
        <end position="561"/>
    </location>
</feature>
<sequence>MYKRLTALLLAALLLLGALSGCGSVLDALEDRLETTAEPEPSLPSGDYLTEGLYFYGSWRADTDYSDMYAYSDLDYFRSLGEELLSVAASGPDEEALYDACFAFTDEFYYIRTASDLRDLEYYRDPSDEAASAARAEAYEALYEAEDYLWDTMHEATLLAGEELMAAACGEAQASSWASWTPGGSGADNGLASRERELVDEYYALITQPVPDVEAICGLYAELVGVRREQAALSGYANYAEYAYSGFARDYGPEAAQPIWAAAKEYFVPLLADYAAALYGLMDSAARSCTEQEALEALSLVAGGISPETAEACEYLLRHGLYDFEALDTKPDMGFTTVLYWYNEPFIFNSPAGDINDYTNTFHEFGHFLNFYGVPSDLIFGVSDNEISEMQSIGMELMATHWYGEIFGPDADGALANLLFNLITSVLDGALYDEFQQRVYAEEGLTPERIPELYAEVYESCGYEPYEGFEYEWVYVSHNFEMPFYYISYCMSVIPVLELLDLLRTDPGAAAELYMQIAATDPELYYCSEAVSELGLPDPLDPAAYAEAADTLRAELESLAA</sequence>
<organism evidence="2 3">
    <name type="scientific">Candidatus Scatomorpha intestinigallinarum</name>
    <dbReference type="NCBI Taxonomy" id="2840923"/>
    <lineage>
        <taxon>Bacteria</taxon>
        <taxon>Bacillati</taxon>
        <taxon>Bacillota</taxon>
        <taxon>Clostridia</taxon>
        <taxon>Eubacteriales</taxon>
        <taxon>Candidatus Scatomorpha</taxon>
    </lineage>
</organism>
<name>A0A9D1IZ51_9FIRM</name>